<sequence length="725" mass="76142">MIGPIAILVLLVLGAVPALAQDSAAVTAATPTWNYDTNDDWTIWALHTLFPIGSGTSSATGTMYQIINVLVAGLGSLYALYALMLKGHEVSETGEILANKFNGWVVPRYALASAMLIPAPALNGLSPGQVVLVDGLGVGSVNAARLLNNAIIDAIGPRALPIADPIVPNTRTVVQGVIANEMCRGLINAFTNNDKSIPEPVYKSVSYGIKLDYGLPDVCGSVFVSHANASSQGTLLSFPDISNDQIAAFKQLVTNVRAKVVPIATAMYTTHSAAPLTGLNAVLIDEANTYNNALVNASVTAIAAMRNTANGGREDPGIAEMHRLGWSGAAAYYFEIARLNGQVLAASSITPTVTAPNYYMLGGYLAEDLKPYIEALETYQAEQDASLTLLDTSKVPGQAPELEAGADQDAPSALSSPFDWALRKLHINEYFTTTVMSLVAAPAAGSGWVDPFASMIHMGHFLIHSSFATMGLLALSESDAVHQSGAKKLFNVAKNAVTGNEVGAALSALNFVGGGLLSHLAPAIMSALLALLIPGLILAYLLPMMPFMYFFAGVMGWFIVLIEAVIALPIGAIAHLVLGGEGLHGKGIRVYEMAFHILLRPILMLAGLMMSYTLFSLGSWFLMKGMAICAGFVLANGYLLDNLLGDIVIIAVFVSGEMALANLCFRLISTIPHHATAMAGFASIGRVDSDSWVSETTGKHSQGKALEITAESAQKVVGGPPKGPS</sequence>
<name>A0AAN4U3X7_9PROT</name>
<feature type="transmembrane region" description="Helical" evidence="1">
    <location>
        <begin position="593"/>
        <end position="614"/>
    </location>
</feature>
<keyword evidence="1" id="KW-1133">Transmembrane helix</keyword>
<organism evidence="3 4">
    <name type="scientific">Asaia bogorensis NBRC 16594</name>
    <dbReference type="NCBI Taxonomy" id="1231624"/>
    <lineage>
        <taxon>Bacteria</taxon>
        <taxon>Pseudomonadati</taxon>
        <taxon>Pseudomonadota</taxon>
        <taxon>Alphaproteobacteria</taxon>
        <taxon>Acetobacterales</taxon>
        <taxon>Acetobacteraceae</taxon>
        <taxon>Asaia</taxon>
    </lineage>
</organism>
<keyword evidence="4" id="KW-1185">Reference proteome</keyword>
<feature type="transmembrane region" description="Helical" evidence="1">
    <location>
        <begin position="549"/>
        <end position="573"/>
    </location>
</feature>
<evidence type="ECO:0000256" key="2">
    <source>
        <dbReference type="SAM" id="SignalP"/>
    </source>
</evidence>
<feature type="transmembrane region" description="Helical" evidence="1">
    <location>
        <begin position="523"/>
        <end position="542"/>
    </location>
</feature>
<feature type="signal peptide" evidence="2">
    <location>
        <begin position="1"/>
        <end position="20"/>
    </location>
</feature>
<keyword evidence="2" id="KW-0732">Signal</keyword>
<evidence type="ECO:0008006" key="5">
    <source>
        <dbReference type="Google" id="ProtNLM"/>
    </source>
</evidence>
<evidence type="ECO:0000256" key="1">
    <source>
        <dbReference type="SAM" id="Phobius"/>
    </source>
</evidence>
<reference evidence="3 4" key="1">
    <citation type="submission" date="2019-07" db="EMBL/GenBank/DDBJ databases">
        <title>Whole genome shotgun sequence of Asaia bogorensis NBRC 16594.</title>
        <authorList>
            <person name="Hosoyama A."/>
            <person name="Uohara A."/>
            <person name="Ohji S."/>
            <person name="Ichikawa N."/>
        </authorList>
    </citation>
    <scope>NUCLEOTIDE SEQUENCE [LARGE SCALE GENOMIC DNA]</scope>
    <source>
        <strain evidence="3 4">NBRC 16594</strain>
    </source>
</reference>
<dbReference type="InterPro" id="IPR027628">
    <property type="entry name" value="DotA_TraY"/>
</dbReference>
<evidence type="ECO:0000313" key="4">
    <source>
        <dbReference type="Proteomes" id="UP000321287"/>
    </source>
</evidence>
<dbReference type="Proteomes" id="UP000321287">
    <property type="component" value="Unassembled WGS sequence"/>
</dbReference>
<gene>
    <name evidence="3" type="ORF">ABO01nite_28740</name>
</gene>
<comment type="caution">
    <text evidence="3">The sequence shown here is derived from an EMBL/GenBank/DDBJ whole genome shotgun (WGS) entry which is preliminary data.</text>
</comment>
<proteinExistence type="predicted"/>
<dbReference type="AlphaFoldDB" id="A0AAN4U3X7"/>
<protein>
    <recommendedName>
        <fullName evidence="5">DotA/TraY family protein</fullName>
    </recommendedName>
</protein>
<dbReference type="EMBL" id="BJVS01000010">
    <property type="protein sequence ID" value="GEL54867.1"/>
    <property type="molecule type" value="Genomic_DNA"/>
</dbReference>
<feature type="transmembrane region" description="Helical" evidence="1">
    <location>
        <begin position="63"/>
        <end position="83"/>
    </location>
</feature>
<dbReference type="RefSeq" id="WP_186820091.1">
    <property type="nucleotide sequence ID" value="NZ_BAPU01000055.1"/>
</dbReference>
<dbReference type="NCBIfam" id="TIGR04346">
    <property type="entry name" value="DotA_TraY"/>
    <property type="match status" value="1"/>
</dbReference>
<feature type="transmembrane region" description="Helical" evidence="1">
    <location>
        <begin position="647"/>
        <end position="668"/>
    </location>
</feature>
<keyword evidence="1" id="KW-0812">Transmembrane</keyword>
<accession>A0AAN4U3X7</accession>
<feature type="chain" id="PRO_5042919468" description="DotA/TraY family protein" evidence="2">
    <location>
        <begin position="21"/>
        <end position="725"/>
    </location>
</feature>
<evidence type="ECO:0000313" key="3">
    <source>
        <dbReference type="EMBL" id="GEL54867.1"/>
    </source>
</evidence>
<feature type="transmembrane region" description="Helical" evidence="1">
    <location>
        <begin position="621"/>
        <end position="641"/>
    </location>
</feature>
<keyword evidence="1" id="KW-0472">Membrane</keyword>